<evidence type="ECO:0000259" key="2">
    <source>
        <dbReference type="Pfam" id="PF14111"/>
    </source>
</evidence>
<accession>A0ABR2QD98</accession>
<keyword evidence="4" id="KW-1185">Reference proteome</keyword>
<evidence type="ECO:0000313" key="4">
    <source>
        <dbReference type="Proteomes" id="UP001396334"/>
    </source>
</evidence>
<feature type="region of interest" description="Disordered" evidence="1">
    <location>
        <begin position="1"/>
        <end position="50"/>
    </location>
</feature>
<organism evidence="3 4">
    <name type="scientific">Hibiscus sabdariffa</name>
    <name type="common">roselle</name>
    <dbReference type="NCBI Taxonomy" id="183260"/>
    <lineage>
        <taxon>Eukaryota</taxon>
        <taxon>Viridiplantae</taxon>
        <taxon>Streptophyta</taxon>
        <taxon>Embryophyta</taxon>
        <taxon>Tracheophyta</taxon>
        <taxon>Spermatophyta</taxon>
        <taxon>Magnoliopsida</taxon>
        <taxon>eudicotyledons</taxon>
        <taxon>Gunneridae</taxon>
        <taxon>Pentapetalae</taxon>
        <taxon>rosids</taxon>
        <taxon>malvids</taxon>
        <taxon>Malvales</taxon>
        <taxon>Malvaceae</taxon>
        <taxon>Malvoideae</taxon>
        <taxon>Hibiscus</taxon>
    </lineage>
</organism>
<reference evidence="3 4" key="1">
    <citation type="journal article" date="2024" name="G3 (Bethesda)">
        <title>Genome assembly of Hibiscus sabdariffa L. provides insights into metabolisms of medicinal natural products.</title>
        <authorList>
            <person name="Kim T."/>
        </authorList>
    </citation>
    <scope>NUCLEOTIDE SEQUENCE [LARGE SCALE GENOMIC DNA]</scope>
    <source>
        <strain evidence="3">TK-2024</strain>
        <tissue evidence="3">Old leaves</tissue>
    </source>
</reference>
<dbReference type="PANTHER" id="PTHR31286">
    <property type="entry name" value="GLYCINE-RICH CELL WALL STRUCTURAL PROTEIN 1.8-LIKE"/>
    <property type="match status" value="1"/>
</dbReference>
<dbReference type="PANTHER" id="PTHR31286:SF99">
    <property type="entry name" value="DUF4283 DOMAIN-CONTAINING PROTEIN"/>
    <property type="match status" value="1"/>
</dbReference>
<protein>
    <recommendedName>
        <fullName evidence="2">DUF4283 domain-containing protein</fullName>
    </recommendedName>
</protein>
<dbReference type="EMBL" id="JBBPBN010000041">
    <property type="protein sequence ID" value="KAK8998651.1"/>
    <property type="molecule type" value="Genomic_DNA"/>
</dbReference>
<gene>
    <name evidence="3" type="ORF">V6N11_084038</name>
</gene>
<feature type="domain" description="DUF4283" evidence="2">
    <location>
        <begin position="151"/>
        <end position="226"/>
    </location>
</feature>
<name>A0ABR2QD98_9ROSI</name>
<dbReference type="Pfam" id="PF14111">
    <property type="entry name" value="DUF4283"/>
    <property type="match status" value="1"/>
</dbReference>
<dbReference type="InterPro" id="IPR025558">
    <property type="entry name" value="DUF4283"/>
</dbReference>
<feature type="compositionally biased region" description="Polar residues" evidence="1">
    <location>
        <begin position="7"/>
        <end position="17"/>
    </location>
</feature>
<dbReference type="Proteomes" id="UP001396334">
    <property type="component" value="Unassembled WGS sequence"/>
</dbReference>
<comment type="caution">
    <text evidence="3">The sequence shown here is derived from an EMBL/GenBank/DDBJ whole genome shotgun (WGS) entry which is preliminary data.</text>
</comment>
<evidence type="ECO:0000256" key="1">
    <source>
        <dbReference type="SAM" id="MobiDB-lite"/>
    </source>
</evidence>
<sequence>MMEISSPKISESSTGNPSVKRANHGLRLSAGGVVGRPPDNTRDGLATTGQEGKVSEFTHVVDAGMVGVSIGEILMDDTVVEIIESETTLAKGVPTVSFRDMLVGSNPVQSRDQQIPNLDIEVRPDDVRMQTMDGTPMIDFSQCLHAQIDSKLANSVIVRLLGRNIGYATLLTQIKSMWNLHGDIALIDMDNGYFLVRFANVDDCSRVLTGGPWLRYGCYLTVQPWSL</sequence>
<dbReference type="InterPro" id="IPR040256">
    <property type="entry name" value="At4g02000-like"/>
</dbReference>
<proteinExistence type="predicted"/>
<evidence type="ECO:0000313" key="3">
    <source>
        <dbReference type="EMBL" id="KAK8998651.1"/>
    </source>
</evidence>